<dbReference type="Pfam" id="PF13359">
    <property type="entry name" value="DDE_Tnp_4"/>
    <property type="match status" value="1"/>
</dbReference>
<dbReference type="InterPro" id="IPR027806">
    <property type="entry name" value="HARBI1_dom"/>
</dbReference>
<keyword evidence="3 6" id="KW-0863">Zinc-finger</keyword>
<dbReference type="GO" id="GO:0003677">
    <property type="term" value="F:DNA binding"/>
    <property type="evidence" value="ECO:0007669"/>
    <property type="project" value="UniProtKB-UniRule"/>
</dbReference>
<dbReference type="Pfam" id="PF05485">
    <property type="entry name" value="THAP"/>
    <property type="match status" value="1"/>
</dbReference>
<dbReference type="PANTHER" id="PTHR23080:SF143">
    <property type="entry name" value="SI:DKEY-56D12.4"/>
    <property type="match status" value="1"/>
</dbReference>
<sequence>MSKICCVVNCSNTYKNTTNVKFYNFPNKPYQSELKKQWIYAVKRLDNNGQLWYPKPHSVICSEHFVGNKRSNDSNSPSYIPSLFPEVYKKKQVNIKQLSDRYIRTSNRQDKKLKMMINDDKSSEVEIIEPLQCESLNCVSNVGIQVMFDFNNTNPFKFECEFNKLNNDVGTQANIPLLNNISKISNTKDIACGPNVSCLNMNSFLGYHSITNESQLKDLTSTTFKVFNLLLSFISDSCYSTVSKENRLMIFLIKIILGISYSAIGVLFNINRTTVSRIFYSVLNSLVSKTKHFIFWPNKKSILDTLPRAFKQNYPNCRCIIDCTENIKTEQPSTVEQRVNMYSRYKNAYTVKTLVAITPSGLISFLSKCYGGRASDTFITNDCGFLSKLEKGDEVLADKGFPGIKVSCENKNSILIMPPFLHNGRFSENEVVETYNIASVRIHIERVFAKLKTLGILNKITIDLLPQVDDIMHICCVLINLQNPIIKD</sequence>
<dbReference type="SUPFAM" id="SSF57716">
    <property type="entry name" value="Glucocorticoid receptor-like (DNA-binding domain)"/>
    <property type="match status" value="1"/>
</dbReference>
<dbReference type="SMART" id="SM00980">
    <property type="entry name" value="THAP"/>
    <property type="match status" value="1"/>
</dbReference>
<evidence type="ECO:0000259" key="8">
    <source>
        <dbReference type="PROSITE" id="PS50950"/>
    </source>
</evidence>
<evidence type="ECO:0000256" key="4">
    <source>
        <dbReference type="ARBA" id="ARBA00022833"/>
    </source>
</evidence>
<dbReference type="InterPro" id="IPR006612">
    <property type="entry name" value="THAP_Znf"/>
</dbReference>
<evidence type="ECO:0000256" key="7">
    <source>
        <dbReference type="SAM" id="Phobius"/>
    </source>
</evidence>
<dbReference type="PANTHER" id="PTHR23080">
    <property type="entry name" value="THAP DOMAIN PROTEIN"/>
    <property type="match status" value="1"/>
</dbReference>
<feature type="transmembrane region" description="Helical" evidence="7">
    <location>
        <begin position="248"/>
        <end position="270"/>
    </location>
</feature>
<keyword evidence="10" id="KW-1185">Reference proteome</keyword>
<dbReference type="GO" id="GO:0008270">
    <property type="term" value="F:zinc ion binding"/>
    <property type="evidence" value="ECO:0007669"/>
    <property type="project" value="UniProtKB-KW"/>
</dbReference>
<dbReference type="Proteomes" id="UP001160148">
    <property type="component" value="Unassembled WGS sequence"/>
</dbReference>
<dbReference type="AlphaFoldDB" id="A0AAV0WKU2"/>
<dbReference type="Pfam" id="PF13613">
    <property type="entry name" value="HTH_Tnp_4"/>
    <property type="match status" value="1"/>
</dbReference>
<protein>
    <recommendedName>
        <fullName evidence="8">THAP-type domain-containing protein</fullName>
    </recommendedName>
</protein>
<proteinExistence type="predicted"/>
<dbReference type="PROSITE" id="PS50950">
    <property type="entry name" value="ZF_THAP"/>
    <property type="match status" value="1"/>
</dbReference>
<evidence type="ECO:0000256" key="5">
    <source>
        <dbReference type="ARBA" id="ARBA00023125"/>
    </source>
</evidence>
<organism evidence="9 10">
    <name type="scientific">Macrosiphum euphorbiae</name>
    <name type="common">potato aphid</name>
    <dbReference type="NCBI Taxonomy" id="13131"/>
    <lineage>
        <taxon>Eukaryota</taxon>
        <taxon>Metazoa</taxon>
        <taxon>Ecdysozoa</taxon>
        <taxon>Arthropoda</taxon>
        <taxon>Hexapoda</taxon>
        <taxon>Insecta</taxon>
        <taxon>Pterygota</taxon>
        <taxon>Neoptera</taxon>
        <taxon>Paraneoptera</taxon>
        <taxon>Hemiptera</taxon>
        <taxon>Sternorrhyncha</taxon>
        <taxon>Aphidomorpha</taxon>
        <taxon>Aphidoidea</taxon>
        <taxon>Aphididae</taxon>
        <taxon>Macrosiphini</taxon>
        <taxon>Macrosiphum</taxon>
    </lineage>
</organism>
<name>A0AAV0WKU2_9HEMI</name>
<evidence type="ECO:0000313" key="10">
    <source>
        <dbReference type="Proteomes" id="UP001160148"/>
    </source>
</evidence>
<keyword evidence="7" id="KW-1133">Transmembrane helix</keyword>
<keyword evidence="7" id="KW-0812">Transmembrane</keyword>
<keyword evidence="4" id="KW-0862">Zinc</keyword>
<dbReference type="InterPro" id="IPR027805">
    <property type="entry name" value="Transposase_HTH_dom"/>
</dbReference>
<gene>
    <name evidence="9" type="ORF">MEUPH1_LOCUS12074</name>
</gene>
<keyword evidence="7" id="KW-0472">Membrane</keyword>
<comment type="cofactor">
    <cofactor evidence="1">
        <name>a divalent metal cation</name>
        <dbReference type="ChEBI" id="CHEBI:60240"/>
    </cofactor>
</comment>
<evidence type="ECO:0000256" key="6">
    <source>
        <dbReference type="PROSITE-ProRule" id="PRU00309"/>
    </source>
</evidence>
<evidence type="ECO:0000256" key="1">
    <source>
        <dbReference type="ARBA" id="ARBA00001968"/>
    </source>
</evidence>
<evidence type="ECO:0000256" key="2">
    <source>
        <dbReference type="ARBA" id="ARBA00022723"/>
    </source>
</evidence>
<evidence type="ECO:0000256" key="3">
    <source>
        <dbReference type="ARBA" id="ARBA00022771"/>
    </source>
</evidence>
<accession>A0AAV0WKU2</accession>
<dbReference type="EMBL" id="CARXXK010000002">
    <property type="protein sequence ID" value="CAI6356331.1"/>
    <property type="molecule type" value="Genomic_DNA"/>
</dbReference>
<keyword evidence="2" id="KW-0479">Metal-binding</keyword>
<reference evidence="9 10" key="1">
    <citation type="submission" date="2023-01" db="EMBL/GenBank/DDBJ databases">
        <authorList>
            <person name="Whitehead M."/>
        </authorList>
    </citation>
    <scope>NUCLEOTIDE SEQUENCE [LARGE SCALE GENOMIC DNA]</scope>
</reference>
<evidence type="ECO:0000313" key="9">
    <source>
        <dbReference type="EMBL" id="CAI6356331.1"/>
    </source>
</evidence>
<feature type="domain" description="THAP-type" evidence="8">
    <location>
        <begin position="1"/>
        <end position="84"/>
    </location>
</feature>
<keyword evidence="5 6" id="KW-0238">DNA-binding</keyword>
<comment type="caution">
    <text evidence="9">The sequence shown here is derived from an EMBL/GenBank/DDBJ whole genome shotgun (WGS) entry which is preliminary data.</text>
</comment>